<dbReference type="InterPro" id="IPR002104">
    <property type="entry name" value="Integrase_catalytic"/>
</dbReference>
<evidence type="ECO:0000256" key="1">
    <source>
        <dbReference type="ARBA" id="ARBA00008857"/>
    </source>
</evidence>
<evidence type="ECO:0000259" key="7">
    <source>
        <dbReference type="PROSITE" id="PS51900"/>
    </source>
</evidence>
<dbReference type="GO" id="GO:0015074">
    <property type="term" value="P:DNA integration"/>
    <property type="evidence" value="ECO:0007669"/>
    <property type="project" value="UniProtKB-KW"/>
</dbReference>
<dbReference type="InterPro" id="IPR004107">
    <property type="entry name" value="Integrase_SAM-like_N"/>
</dbReference>
<dbReference type="InterPro" id="IPR010998">
    <property type="entry name" value="Integrase_recombinase_N"/>
</dbReference>
<protein>
    <submittedName>
        <fullName evidence="8">Uncharacterized protein</fullName>
    </submittedName>
</protein>
<dbReference type="SUPFAM" id="SSF56349">
    <property type="entry name" value="DNA breaking-rejoining enzymes"/>
    <property type="match status" value="1"/>
</dbReference>
<evidence type="ECO:0000256" key="5">
    <source>
        <dbReference type="PROSITE-ProRule" id="PRU01248"/>
    </source>
</evidence>
<organism evidence="8">
    <name type="scientific">uncultured Microgenomates bacterium Rifle_16ft_4_minimus_1180</name>
    <dbReference type="NCBI Taxonomy" id="1665106"/>
    <lineage>
        <taxon>Bacteria</taxon>
        <taxon>Candidatus Microgenomatota</taxon>
        <taxon>environmental samples</taxon>
    </lineage>
</organism>
<keyword evidence="2" id="KW-0229">DNA integration</keyword>
<dbReference type="GO" id="GO:0003677">
    <property type="term" value="F:DNA binding"/>
    <property type="evidence" value="ECO:0007669"/>
    <property type="project" value="UniProtKB-UniRule"/>
</dbReference>
<proteinExistence type="inferred from homology"/>
<dbReference type="Gene3D" id="1.10.443.10">
    <property type="entry name" value="Intergrase catalytic core"/>
    <property type="match status" value="1"/>
</dbReference>
<comment type="similarity">
    <text evidence="1">Belongs to the 'phage' integrase family.</text>
</comment>
<dbReference type="GO" id="GO:0006310">
    <property type="term" value="P:DNA recombination"/>
    <property type="evidence" value="ECO:0007669"/>
    <property type="project" value="UniProtKB-KW"/>
</dbReference>
<dbReference type="InterPro" id="IPR011010">
    <property type="entry name" value="DNA_brk_join_enz"/>
</dbReference>
<dbReference type="PROSITE" id="PS51900">
    <property type="entry name" value="CB"/>
    <property type="match status" value="1"/>
</dbReference>
<dbReference type="AlphaFoldDB" id="A0A0H4TK23"/>
<evidence type="ECO:0000259" key="6">
    <source>
        <dbReference type="PROSITE" id="PS51898"/>
    </source>
</evidence>
<evidence type="ECO:0000313" key="8">
    <source>
        <dbReference type="EMBL" id="AKQ00859.1"/>
    </source>
</evidence>
<dbReference type="PROSITE" id="PS51898">
    <property type="entry name" value="TYR_RECOMBINASE"/>
    <property type="match status" value="1"/>
</dbReference>
<dbReference type="EMBL" id="KT006940">
    <property type="protein sequence ID" value="AKQ00859.1"/>
    <property type="molecule type" value="Genomic_DNA"/>
</dbReference>
<accession>A0A0H4TK23</accession>
<dbReference type="Gene3D" id="1.10.150.130">
    <property type="match status" value="1"/>
</dbReference>
<sequence>MPARNLAPRTRREYSHDLTDLITFLEYSGVDRVGEIGLAHLDRYLAILDERGLSGSTRKRKAISIRTFLGFLYRERFISNDISRQVIVPFEESSTPRVLSQSECDRLREACGSNLRDRAIIELLLQTGLVRVTAGLRRKSRTLPLNTKASQALTAYLQGRPSPGRDNLFLNRMNKPLGPRGVQKMLTKYLERAGIKGARIHSLRHTFATQHIKKGTSLETIQEVLGHQDIRTT</sequence>
<dbReference type="PANTHER" id="PTHR30349:SF41">
    <property type="entry name" value="INTEGRASE_RECOMBINASE PROTEIN MJ0367-RELATED"/>
    <property type="match status" value="1"/>
</dbReference>
<evidence type="ECO:0000256" key="4">
    <source>
        <dbReference type="ARBA" id="ARBA00023172"/>
    </source>
</evidence>
<evidence type="ECO:0000256" key="2">
    <source>
        <dbReference type="ARBA" id="ARBA00022908"/>
    </source>
</evidence>
<dbReference type="InterPro" id="IPR044068">
    <property type="entry name" value="CB"/>
</dbReference>
<dbReference type="Pfam" id="PF00589">
    <property type="entry name" value="Phage_integrase"/>
    <property type="match status" value="1"/>
</dbReference>
<name>A0A0H4TK23_9BACT</name>
<feature type="domain" description="Core-binding (CB)" evidence="7">
    <location>
        <begin position="1"/>
        <end position="73"/>
    </location>
</feature>
<dbReference type="InterPro" id="IPR050090">
    <property type="entry name" value="Tyrosine_recombinase_XerCD"/>
</dbReference>
<reference evidence="8" key="1">
    <citation type="journal article" date="2015" name="ISME J.">
        <title>Aquifer environment selects for microbial species cohorts in sediment and groundwater.</title>
        <authorList>
            <person name="Hug L.A."/>
            <person name="Thomas B.C."/>
            <person name="Brown C.T."/>
            <person name="Frischkorn K.R."/>
            <person name="Williams K.H."/>
            <person name="Tringe S.G."/>
            <person name="Banfield J.F."/>
        </authorList>
    </citation>
    <scope>NUCLEOTIDE SEQUENCE</scope>
</reference>
<keyword evidence="3 5" id="KW-0238">DNA-binding</keyword>
<evidence type="ECO:0000256" key="3">
    <source>
        <dbReference type="ARBA" id="ARBA00023125"/>
    </source>
</evidence>
<feature type="domain" description="Tyr recombinase" evidence="6">
    <location>
        <begin position="94"/>
        <end position="233"/>
    </location>
</feature>
<keyword evidence="4" id="KW-0233">DNA recombination</keyword>
<dbReference type="PANTHER" id="PTHR30349">
    <property type="entry name" value="PHAGE INTEGRASE-RELATED"/>
    <property type="match status" value="1"/>
</dbReference>
<dbReference type="InterPro" id="IPR013762">
    <property type="entry name" value="Integrase-like_cat_sf"/>
</dbReference>
<dbReference type="Pfam" id="PF02899">
    <property type="entry name" value="Phage_int_SAM_1"/>
    <property type="match status" value="1"/>
</dbReference>